<dbReference type="Gene3D" id="3.30.160.60">
    <property type="entry name" value="Classic Zinc Finger"/>
    <property type="match status" value="2"/>
</dbReference>
<evidence type="ECO:0000256" key="8">
    <source>
        <dbReference type="ARBA" id="ARBA00023125"/>
    </source>
</evidence>
<evidence type="ECO:0000256" key="3">
    <source>
        <dbReference type="ARBA" id="ARBA00022723"/>
    </source>
</evidence>
<evidence type="ECO:0000313" key="11">
    <source>
        <dbReference type="EMBL" id="CAD7233931.1"/>
    </source>
</evidence>
<keyword evidence="10" id="KW-0539">Nucleus</keyword>
<keyword evidence="5" id="KW-0863">Zinc-finger</keyword>
<keyword evidence="3" id="KW-0479">Metal-binding</keyword>
<dbReference type="InterPro" id="IPR013087">
    <property type="entry name" value="Znf_C2H2_type"/>
</dbReference>
<evidence type="ECO:0000256" key="4">
    <source>
        <dbReference type="ARBA" id="ARBA00022737"/>
    </source>
</evidence>
<dbReference type="EMBL" id="OB667310">
    <property type="protein sequence ID" value="CAD7233931.1"/>
    <property type="molecule type" value="Genomic_DNA"/>
</dbReference>
<reference evidence="11" key="1">
    <citation type="submission" date="2020-11" db="EMBL/GenBank/DDBJ databases">
        <authorList>
            <person name="Tran Van P."/>
        </authorList>
    </citation>
    <scope>NUCLEOTIDE SEQUENCE</scope>
</reference>
<dbReference type="PANTHER" id="PTHR24393">
    <property type="entry name" value="ZINC FINGER PROTEIN"/>
    <property type="match status" value="1"/>
</dbReference>
<dbReference type="OrthoDB" id="6369483at2759"/>
<dbReference type="GO" id="GO:0001228">
    <property type="term" value="F:DNA-binding transcription activator activity, RNA polymerase II-specific"/>
    <property type="evidence" value="ECO:0007669"/>
    <property type="project" value="TreeGrafter"/>
</dbReference>
<protein>
    <submittedName>
        <fullName evidence="11">Uncharacterized protein</fullName>
    </submittedName>
</protein>
<dbReference type="FunFam" id="3.30.160.60:FF:000446">
    <property type="entry name" value="Zinc finger protein"/>
    <property type="match status" value="1"/>
</dbReference>
<comment type="subcellular location">
    <subcellularLocation>
        <location evidence="1">Nucleus</location>
    </subcellularLocation>
</comment>
<evidence type="ECO:0000256" key="9">
    <source>
        <dbReference type="ARBA" id="ARBA00023163"/>
    </source>
</evidence>
<dbReference type="PANTHER" id="PTHR24393:SF15">
    <property type="entry name" value="IP01243P-RELATED"/>
    <property type="match status" value="1"/>
</dbReference>
<evidence type="ECO:0000256" key="1">
    <source>
        <dbReference type="ARBA" id="ARBA00004123"/>
    </source>
</evidence>
<gene>
    <name evidence="11" type="ORF">CTOB1V02_LOCUS11749</name>
</gene>
<keyword evidence="4" id="KW-0677">Repeat</keyword>
<evidence type="ECO:0000256" key="2">
    <source>
        <dbReference type="ARBA" id="ARBA00006991"/>
    </source>
</evidence>
<evidence type="ECO:0000256" key="6">
    <source>
        <dbReference type="ARBA" id="ARBA00022833"/>
    </source>
</evidence>
<dbReference type="AlphaFoldDB" id="A0A7R8WNN3"/>
<accession>A0A7R8WNN3</accession>
<feature type="non-terminal residue" evidence="11">
    <location>
        <position position="203"/>
    </location>
</feature>
<comment type="similarity">
    <text evidence="2">Belongs to the krueppel C2H2-type zinc-finger protein family.</text>
</comment>
<evidence type="ECO:0000256" key="5">
    <source>
        <dbReference type="ARBA" id="ARBA00022771"/>
    </source>
</evidence>
<organism evidence="11">
    <name type="scientific">Cyprideis torosa</name>
    <dbReference type="NCBI Taxonomy" id="163714"/>
    <lineage>
        <taxon>Eukaryota</taxon>
        <taxon>Metazoa</taxon>
        <taxon>Ecdysozoa</taxon>
        <taxon>Arthropoda</taxon>
        <taxon>Crustacea</taxon>
        <taxon>Oligostraca</taxon>
        <taxon>Ostracoda</taxon>
        <taxon>Podocopa</taxon>
        <taxon>Podocopida</taxon>
        <taxon>Cytherocopina</taxon>
        <taxon>Cytheroidea</taxon>
        <taxon>Cytherideidae</taxon>
        <taxon>Cyprideis</taxon>
    </lineage>
</organism>
<dbReference type="GO" id="GO:0008270">
    <property type="term" value="F:zinc ion binding"/>
    <property type="evidence" value="ECO:0007669"/>
    <property type="project" value="UniProtKB-KW"/>
</dbReference>
<sequence>MFVARVSPICPNRKPTKESRQEMGLLLVLFVTRDFLAVPILNALSCLPYPVCDQRFSCTVPILKAHEKIHTGDQRSNLKRQETIHTGEKSFLCSVCDRRSSRSCNLKDLERTHTIEKTSAISDCDQGFSQRSNLRRHQSILGKKSFVWSVCGKRFPHDFYLNSNPERLVLFVTRDFPAVPILKALSCLGSGIFPKIKPESYNL</sequence>
<dbReference type="InterPro" id="IPR036236">
    <property type="entry name" value="Znf_C2H2_sf"/>
</dbReference>
<name>A0A7R8WNN3_9CRUS</name>
<keyword evidence="7" id="KW-0805">Transcription regulation</keyword>
<proteinExistence type="inferred from homology"/>
<dbReference type="GO" id="GO:0000978">
    <property type="term" value="F:RNA polymerase II cis-regulatory region sequence-specific DNA binding"/>
    <property type="evidence" value="ECO:0007669"/>
    <property type="project" value="TreeGrafter"/>
</dbReference>
<evidence type="ECO:0000256" key="10">
    <source>
        <dbReference type="ARBA" id="ARBA00023242"/>
    </source>
</evidence>
<dbReference type="GO" id="GO:0005634">
    <property type="term" value="C:nucleus"/>
    <property type="evidence" value="ECO:0007669"/>
    <property type="project" value="UniProtKB-SubCell"/>
</dbReference>
<keyword evidence="8" id="KW-0238">DNA-binding</keyword>
<evidence type="ECO:0000256" key="7">
    <source>
        <dbReference type="ARBA" id="ARBA00023015"/>
    </source>
</evidence>
<dbReference type="PROSITE" id="PS50157">
    <property type="entry name" value="ZINC_FINGER_C2H2_2"/>
    <property type="match status" value="1"/>
</dbReference>
<dbReference type="SUPFAM" id="SSF57667">
    <property type="entry name" value="beta-beta-alpha zinc fingers"/>
    <property type="match status" value="1"/>
</dbReference>
<keyword evidence="9" id="KW-0804">Transcription</keyword>
<keyword evidence="6" id="KW-0862">Zinc</keyword>